<feature type="compositionally biased region" description="Acidic residues" evidence="1">
    <location>
        <begin position="264"/>
        <end position="277"/>
    </location>
</feature>
<dbReference type="AlphaFoldDB" id="A0A165LRV4"/>
<dbReference type="Proteomes" id="UP000077266">
    <property type="component" value="Unassembled WGS sequence"/>
</dbReference>
<dbReference type="InParanoid" id="A0A165LRV4"/>
<evidence type="ECO:0000256" key="1">
    <source>
        <dbReference type="SAM" id="MobiDB-lite"/>
    </source>
</evidence>
<feature type="region of interest" description="Disordered" evidence="1">
    <location>
        <begin position="250"/>
        <end position="277"/>
    </location>
</feature>
<feature type="region of interest" description="Disordered" evidence="1">
    <location>
        <begin position="1"/>
        <end position="24"/>
    </location>
</feature>
<name>A0A165LRV4_EXIGL</name>
<reference evidence="2 3" key="1">
    <citation type="journal article" date="2016" name="Mol. Biol. Evol.">
        <title>Comparative Genomics of Early-Diverging Mushroom-Forming Fungi Provides Insights into the Origins of Lignocellulose Decay Capabilities.</title>
        <authorList>
            <person name="Nagy L.G."/>
            <person name="Riley R."/>
            <person name="Tritt A."/>
            <person name="Adam C."/>
            <person name="Daum C."/>
            <person name="Floudas D."/>
            <person name="Sun H."/>
            <person name="Yadav J.S."/>
            <person name="Pangilinan J."/>
            <person name="Larsson K.H."/>
            <person name="Matsuura K."/>
            <person name="Barry K."/>
            <person name="Labutti K."/>
            <person name="Kuo R."/>
            <person name="Ohm R.A."/>
            <person name="Bhattacharya S.S."/>
            <person name="Shirouzu T."/>
            <person name="Yoshinaga Y."/>
            <person name="Martin F.M."/>
            <person name="Grigoriev I.V."/>
            <person name="Hibbett D.S."/>
        </authorList>
    </citation>
    <scope>NUCLEOTIDE SEQUENCE [LARGE SCALE GENOMIC DNA]</scope>
    <source>
        <strain evidence="2 3">HHB12029</strain>
    </source>
</reference>
<dbReference type="EMBL" id="KV425921">
    <property type="protein sequence ID" value="KZV98235.1"/>
    <property type="molecule type" value="Genomic_DNA"/>
</dbReference>
<proteinExistence type="predicted"/>
<protein>
    <submittedName>
        <fullName evidence="2">Uncharacterized protein</fullName>
    </submittedName>
</protein>
<feature type="region of interest" description="Disordered" evidence="1">
    <location>
        <begin position="179"/>
        <end position="201"/>
    </location>
</feature>
<keyword evidence="3" id="KW-1185">Reference proteome</keyword>
<accession>A0A165LRV4</accession>
<gene>
    <name evidence="2" type="ORF">EXIGLDRAFT_728695</name>
</gene>
<sequence>MPKRKRNAAADADTTPESTPARKKLRAAEDDALDALGRATTALHQISSPPTKAVQTKLANYVNALQSMVDAANQSNTKVRVPRAAASDVDAMKHMKSAAEALQRVGTTGFTRKDDVAHAVQELHRLVDGLQVQPKANGTSRKAKKQDEAMDVVPAVQTLSLKDVPLPPPALPPVVPAVTGSKIDSTPHPEYTLDDEQDTPLNVLDPDDDGTYEWDEFDILDHLANFVYQDDYASDEDAAWAYDDELDNANADGAYGGLDGYVSDGDDGEDDPYYSDD</sequence>
<organism evidence="2 3">
    <name type="scientific">Exidia glandulosa HHB12029</name>
    <dbReference type="NCBI Taxonomy" id="1314781"/>
    <lineage>
        <taxon>Eukaryota</taxon>
        <taxon>Fungi</taxon>
        <taxon>Dikarya</taxon>
        <taxon>Basidiomycota</taxon>
        <taxon>Agaricomycotina</taxon>
        <taxon>Agaricomycetes</taxon>
        <taxon>Auriculariales</taxon>
        <taxon>Exidiaceae</taxon>
        <taxon>Exidia</taxon>
    </lineage>
</organism>
<evidence type="ECO:0000313" key="3">
    <source>
        <dbReference type="Proteomes" id="UP000077266"/>
    </source>
</evidence>
<evidence type="ECO:0000313" key="2">
    <source>
        <dbReference type="EMBL" id="KZV98235.1"/>
    </source>
</evidence>